<evidence type="ECO:0000313" key="3">
    <source>
        <dbReference type="Proteomes" id="UP000265520"/>
    </source>
</evidence>
<dbReference type="AlphaFoldDB" id="A0A392QX63"/>
<proteinExistence type="predicted"/>
<comment type="caution">
    <text evidence="2">The sequence shown here is derived from an EMBL/GenBank/DDBJ whole genome shotgun (WGS) entry which is preliminary data.</text>
</comment>
<protein>
    <recommendedName>
        <fullName evidence="4">Pentatricopeptide repeat-containing protein</fullName>
    </recommendedName>
</protein>
<feature type="signal peptide" evidence="1">
    <location>
        <begin position="1"/>
        <end position="26"/>
    </location>
</feature>
<evidence type="ECO:0000256" key="1">
    <source>
        <dbReference type="SAM" id="SignalP"/>
    </source>
</evidence>
<evidence type="ECO:0008006" key="4">
    <source>
        <dbReference type="Google" id="ProtNLM"/>
    </source>
</evidence>
<sequence>RKSMLPLAPSSLSLTLILTLIHPQSTKPIHRPLPLCAVGKDTTNPSPFHLSISSLVDTLERFKPHRPSSIVRLLQRCCGETEILLSARCSPTGSNWFQFWD</sequence>
<name>A0A392QX63_9FABA</name>
<organism evidence="2 3">
    <name type="scientific">Trifolium medium</name>
    <dbReference type="NCBI Taxonomy" id="97028"/>
    <lineage>
        <taxon>Eukaryota</taxon>
        <taxon>Viridiplantae</taxon>
        <taxon>Streptophyta</taxon>
        <taxon>Embryophyta</taxon>
        <taxon>Tracheophyta</taxon>
        <taxon>Spermatophyta</taxon>
        <taxon>Magnoliopsida</taxon>
        <taxon>eudicotyledons</taxon>
        <taxon>Gunneridae</taxon>
        <taxon>Pentapetalae</taxon>
        <taxon>rosids</taxon>
        <taxon>fabids</taxon>
        <taxon>Fabales</taxon>
        <taxon>Fabaceae</taxon>
        <taxon>Papilionoideae</taxon>
        <taxon>50 kb inversion clade</taxon>
        <taxon>NPAAA clade</taxon>
        <taxon>Hologalegina</taxon>
        <taxon>IRL clade</taxon>
        <taxon>Trifolieae</taxon>
        <taxon>Trifolium</taxon>
    </lineage>
</organism>
<reference evidence="2 3" key="1">
    <citation type="journal article" date="2018" name="Front. Plant Sci.">
        <title>Red Clover (Trifolium pratense) and Zigzag Clover (T. medium) - A Picture of Genomic Similarities and Differences.</title>
        <authorList>
            <person name="Dluhosova J."/>
            <person name="Istvanek J."/>
            <person name="Nedelnik J."/>
            <person name="Repkova J."/>
        </authorList>
    </citation>
    <scope>NUCLEOTIDE SEQUENCE [LARGE SCALE GENOMIC DNA]</scope>
    <source>
        <strain evidence="3">cv. 10/8</strain>
        <tissue evidence="2">Leaf</tissue>
    </source>
</reference>
<evidence type="ECO:0000313" key="2">
    <source>
        <dbReference type="EMBL" id="MCI27835.1"/>
    </source>
</evidence>
<dbReference type="Proteomes" id="UP000265520">
    <property type="component" value="Unassembled WGS sequence"/>
</dbReference>
<feature type="chain" id="PRO_5017382866" description="Pentatricopeptide repeat-containing protein" evidence="1">
    <location>
        <begin position="27"/>
        <end position="101"/>
    </location>
</feature>
<accession>A0A392QX63</accession>
<dbReference type="EMBL" id="LXQA010161696">
    <property type="protein sequence ID" value="MCI27835.1"/>
    <property type="molecule type" value="Genomic_DNA"/>
</dbReference>
<keyword evidence="3" id="KW-1185">Reference proteome</keyword>
<feature type="non-terminal residue" evidence="2">
    <location>
        <position position="1"/>
    </location>
</feature>
<keyword evidence="1" id="KW-0732">Signal</keyword>